<reference evidence="7" key="1">
    <citation type="submission" date="2020-12" db="EMBL/GenBank/DDBJ databases">
        <title>Bacterial taxonomy.</title>
        <authorList>
            <person name="Pan X."/>
        </authorList>
    </citation>
    <scope>NUCLEOTIDE SEQUENCE</scope>
    <source>
        <strain evidence="7">M0105</strain>
    </source>
</reference>
<dbReference type="RefSeq" id="WP_200612141.1">
    <property type="nucleotide sequence ID" value="NZ_JAEHHL010000010.1"/>
</dbReference>
<proteinExistence type="inferred from homology"/>
<dbReference type="NCBIfam" id="NF037995">
    <property type="entry name" value="TRAP_S1"/>
    <property type="match status" value="1"/>
</dbReference>
<sequence length="335" mass="37126">MRAIFTALLGAALIVPSLSASAAQTACDEGEQKIRFSHVVADKGHPKGEAAAEFAARVNATFEGRYCVEVYPSSTLFSDDDVLDALVAGDVEMAAPSLSKFETYTLAFRIFDLPFLFEDIAAVERFQTSPAGEAMKSSMRDRGILGLAYWHNGMKQMSANRPLKAPEDAAGLKFRIQSSDVLDAQFRALGAEPVKLAFKDVYDALGDGRVQGQENTWTNIYTKKFYTRQDGVTETNHGIIDYLVIVSRDWWEGLPAADRAGIGQILVEVSHEYNRFSFELNELAKMRILENGGAVRRLTKGNREKWVDVLTPVWRQFENEIGASLIEAALASNRR</sequence>
<evidence type="ECO:0000256" key="6">
    <source>
        <dbReference type="SAM" id="SignalP"/>
    </source>
</evidence>
<dbReference type="PANTHER" id="PTHR33376">
    <property type="match status" value="1"/>
</dbReference>
<evidence type="ECO:0000256" key="4">
    <source>
        <dbReference type="ARBA" id="ARBA00022729"/>
    </source>
</evidence>
<dbReference type="AlphaFoldDB" id="A0A8J7SGA7"/>
<name>A0A8J7SGA7_9RHOB</name>
<dbReference type="Pfam" id="PF03480">
    <property type="entry name" value="DctP"/>
    <property type="match status" value="1"/>
</dbReference>
<dbReference type="InterPro" id="IPR004682">
    <property type="entry name" value="TRAP_DctP"/>
</dbReference>
<dbReference type="Gene3D" id="3.40.190.170">
    <property type="entry name" value="Bacterial extracellular solute-binding protein, family 7"/>
    <property type="match status" value="1"/>
</dbReference>
<evidence type="ECO:0000256" key="5">
    <source>
        <dbReference type="ARBA" id="ARBA00022764"/>
    </source>
</evidence>
<dbReference type="InterPro" id="IPR038404">
    <property type="entry name" value="TRAP_DctP_sf"/>
</dbReference>
<dbReference type="GO" id="GO:0015740">
    <property type="term" value="P:C4-dicarboxylate transport"/>
    <property type="evidence" value="ECO:0007669"/>
    <property type="project" value="TreeGrafter"/>
</dbReference>
<keyword evidence="8" id="KW-1185">Reference proteome</keyword>
<organism evidence="7 8">
    <name type="scientific">Thermohalobaculum xanthum</name>
    <dbReference type="NCBI Taxonomy" id="2753746"/>
    <lineage>
        <taxon>Bacteria</taxon>
        <taxon>Pseudomonadati</taxon>
        <taxon>Pseudomonadota</taxon>
        <taxon>Alphaproteobacteria</taxon>
        <taxon>Rhodobacterales</taxon>
        <taxon>Paracoccaceae</taxon>
        <taxon>Thermohalobaculum</taxon>
    </lineage>
</organism>
<evidence type="ECO:0000256" key="1">
    <source>
        <dbReference type="ARBA" id="ARBA00004418"/>
    </source>
</evidence>
<keyword evidence="3" id="KW-0813">Transport</keyword>
<comment type="caution">
    <text evidence="7">The sequence shown here is derived from an EMBL/GenBank/DDBJ whole genome shotgun (WGS) entry which is preliminary data.</text>
</comment>
<dbReference type="Proteomes" id="UP000655420">
    <property type="component" value="Unassembled WGS sequence"/>
</dbReference>
<evidence type="ECO:0000256" key="2">
    <source>
        <dbReference type="ARBA" id="ARBA00009023"/>
    </source>
</evidence>
<keyword evidence="4 6" id="KW-0732">Signal</keyword>
<dbReference type="PANTHER" id="PTHR33376:SF7">
    <property type="entry name" value="C4-DICARBOXYLATE-BINDING PROTEIN DCTB"/>
    <property type="match status" value="1"/>
</dbReference>
<dbReference type="EMBL" id="JAEHHL010000010">
    <property type="protein sequence ID" value="MBK0400741.1"/>
    <property type="molecule type" value="Genomic_DNA"/>
</dbReference>
<comment type="subcellular location">
    <subcellularLocation>
        <location evidence="1">Periplasm</location>
    </subcellularLocation>
</comment>
<dbReference type="GO" id="GO:0055085">
    <property type="term" value="P:transmembrane transport"/>
    <property type="evidence" value="ECO:0007669"/>
    <property type="project" value="InterPro"/>
</dbReference>
<dbReference type="NCBIfam" id="TIGR00787">
    <property type="entry name" value="dctP"/>
    <property type="match status" value="1"/>
</dbReference>
<evidence type="ECO:0000313" key="7">
    <source>
        <dbReference type="EMBL" id="MBK0400741.1"/>
    </source>
</evidence>
<feature type="signal peptide" evidence="6">
    <location>
        <begin position="1"/>
        <end position="22"/>
    </location>
</feature>
<accession>A0A8J7SGA7</accession>
<evidence type="ECO:0000256" key="3">
    <source>
        <dbReference type="ARBA" id="ARBA00022448"/>
    </source>
</evidence>
<protein>
    <submittedName>
        <fullName evidence="7">DctP family TRAP transporter solute-binding subunit</fullName>
    </submittedName>
</protein>
<dbReference type="GO" id="GO:0030288">
    <property type="term" value="C:outer membrane-bounded periplasmic space"/>
    <property type="evidence" value="ECO:0007669"/>
    <property type="project" value="InterPro"/>
</dbReference>
<dbReference type="InterPro" id="IPR018389">
    <property type="entry name" value="DctP_fam"/>
</dbReference>
<comment type="similarity">
    <text evidence="2">Belongs to the bacterial solute-binding protein 7 family.</text>
</comment>
<gene>
    <name evidence="7" type="ORF">H0I76_16195</name>
</gene>
<dbReference type="PIRSF" id="PIRSF006470">
    <property type="entry name" value="DctB"/>
    <property type="match status" value="1"/>
</dbReference>
<evidence type="ECO:0000313" key="8">
    <source>
        <dbReference type="Proteomes" id="UP000655420"/>
    </source>
</evidence>
<feature type="chain" id="PRO_5035225210" evidence="6">
    <location>
        <begin position="23"/>
        <end position="335"/>
    </location>
</feature>
<keyword evidence="5" id="KW-0574">Periplasm</keyword>